<dbReference type="EMBL" id="VFSU01000030">
    <property type="protein sequence ID" value="TPE59475.1"/>
    <property type="molecule type" value="Genomic_DNA"/>
</dbReference>
<evidence type="ECO:0000313" key="1">
    <source>
        <dbReference type="EMBL" id="TPE59475.1"/>
    </source>
</evidence>
<protein>
    <submittedName>
        <fullName evidence="1">Uncharacterized protein</fullName>
    </submittedName>
</protein>
<reference evidence="1 2" key="1">
    <citation type="submission" date="2019-06" db="EMBL/GenBank/DDBJ databases">
        <authorList>
            <person name="Lee I."/>
            <person name="Jang G.I."/>
            <person name="Hwang C.Y."/>
        </authorList>
    </citation>
    <scope>NUCLEOTIDE SEQUENCE [LARGE SCALE GENOMIC DNA]</scope>
    <source>
        <strain evidence="1 2">PAMC 28131</strain>
    </source>
</reference>
<proteinExistence type="predicted"/>
<name>A0A501XG88_9SPHN</name>
<gene>
    <name evidence="1" type="ORF">FJQ54_13385</name>
</gene>
<sequence length="111" mass="12552">MDLTEEGLLGYYLASFDDRTRAAHYATLAFAAATEPTRWPTIPMVRRFARLFGVSMSELGAWFGLMCRIDRGKELWVDVLRNAPGTDDAKRLMTRKQSRAFGTMLAMLEVA</sequence>
<keyword evidence="2" id="KW-1185">Reference proteome</keyword>
<dbReference type="OrthoDB" id="7605263at2"/>
<dbReference type="AlphaFoldDB" id="A0A501XG88"/>
<evidence type="ECO:0000313" key="2">
    <source>
        <dbReference type="Proteomes" id="UP000319897"/>
    </source>
</evidence>
<organism evidence="1 2">
    <name type="scientific">Sandaracinobacter neustonicus</name>
    <dbReference type="NCBI Taxonomy" id="1715348"/>
    <lineage>
        <taxon>Bacteria</taxon>
        <taxon>Pseudomonadati</taxon>
        <taxon>Pseudomonadota</taxon>
        <taxon>Alphaproteobacteria</taxon>
        <taxon>Sphingomonadales</taxon>
        <taxon>Sphingosinicellaceae</taxon>
        <taxon>Sandaracinobacter</taxon>
    </lineage>
</organism>
<dbReference type="Proteomes" id="UP000319897">
    <property type="component" value="Unassembled WGS sequence"/>
</dbReference>
<dbReference type="RefSeq" id="WP_140928921.1">
    <property type="nucleotide sequence ID" value="NZ_VFSU01000030.1"/>
</dbReference>
<accession>A0A501XG88</accession>
<comment type="caution">
    <text evidence="1">The sequence shown here is derived from an EMBL/GenBank/DDBJ whole genome shotgun (WGS) entry which is preliminary data.</text>
</comment>